<protein>
    <submittedName>
        <fullName evidence="1">Uncharacterized protein</fullName>
    </submittedName>
</protein>
<sequence>MPKDLPTEDDPSLHPVPFQFTEEEEATTSLPETGGAGESKIKMILGLLKKLMGVSDVANLRLSLPASLLEPIPNLEYWSYCDRADFFAAIGDSTDEFERMLAVLRFAFSKELKFVRARIGKPYNSALGKSRVPPVLLANTREPIVKAHLHDSTNDASNTNSPALGPAEMRDDVYVNGYSSDCVREELIVVLENSSIRSIASKKSTKGAKPTDTLPTSMPGLSIQNGTGGDQENVVVFLCEQVSHHPPISSAYYTCPSKGVEMTCVDQIAAKVSGMNATLIAYLNVIIAVQVMPGEANKGLFINLSQPSPGAGEISDKVVVTCRGGKPGKKLKTIIEYKDESWLGKPKFAIEGAIVTYNPDKPEEEEWNKIKNIPSDRILAMLEGSWRKQIKYKRKGEKEWKVLIDLEQLDLTPRSVRPLEQQEERESRRLWDPVTVNMMSKNWSEATKQKQMIEQRQRDLAAERRQKGIEHKPVYFEEDISSGKPTLSEEGRKAVQAELERAREV</sequence>
<comment type="caution">
    <text evidence="1">The sequence shown here is derived from an EMBL/GenBank/DDBJ whole genome shotgun (WGS) entry which is preliminary data.</text>
</comment>
<dbReference type="Proteomes" id="UP001230649">
    <property type="component" value="Unassembled WGS sequence"/>
</dbReference>
<keyword evidence="2" id="KW-1185">Reference proteome</keyword>
<organism evidence="1 2">
    <name type="scientific">Naganishia adeliensis</name>
    <dbReference type="NCBI Taxonomy" id="92952"/>
    <lineage>
        <taxon>Eukaryota</taxon>
        <taxon>Fungi</taxon>
        <taxon>Dikarya</taxon>
        <taxon>Basidiomycota</taxon>
        <taxon>Agaricomycotina</taxon>
        <taxon>Tremellomycetes</taxon>
        <taxon>Filobasidiales</taxon>
        <taxon>Filobasidiaceae</taxon>
        <taxon>Naganishia</taxon>
    </lineage>
</organism>
<accession>A0ACC2X2K4</accession>
<evidence type="ECO:0000313" key="1">
    <source>
        <dbReference type="EMBL" id="KAJ9117815.1"/>
    </source>
</evidence>
<evidence type="ECO:0000313" key="2">
    <source>
        <dbReference type="Proteomes" id="UP001230649"/>
    </source>
</evidence>
<gene>
    <name evidence="1" type="ORF">QFC20_000095</name>
</gene>
<reference evidence="1" key="1">
    <citation type="submission" date="2023-04" db="EMBL/GenBank/DDBJ databases">
        <title>Draft Genome sequencing of Naganishia species isolated from polar environments using Oxford Nanopore Technology.</title>
        <authorList>
            <person name="Leo P."/>
            <person name="Venkateswaran K."/>
        </authorList>
    </citation>
    <scope>NUCLEOTIDE SEQUENCE</scope>
    <source>
        <strain evidence="1">MNA-CCFEE 5262</strain>
    </source>
</reference>
<name>A0ACC2X2K4_9TREE</name>
<dbReference type="EMBL" id="JASBWS010000001">
    <property type="protein sequence ID" value="KAJ9117815.1"/>
    <property type="molecule type" value="Genomic_DNA"/>
</dbReference>
<proteinExistence type="predicted"/>